<evidence type="ECO:0000313" key="4">
    <source>
        <dbReference type="Proteomes" id="UP000019484"/>
    </source>
</evidence>
<feature type="compositionally biased region" description="Polar residues" evidence="1">
    <location>
        <begin position="57"/>
        <end position="69"/>
    </location>
</feature>
<comment type="caution">
    <text evidence="3">The sequence shown here is derived from an EMBL/GenBank/DDBJ whole genome shotgun (WGS) entry which is preliminary data.</text>
</comment>
<evidence type="ECO:0000313" key="3">
    <source>
        <dbReference type="EMBL" id="EXJ95800.1"/>
    </source>
</evidence>
<dbReference type="OrthoDB" id="2386090at2759"/>
<gene>
    <name evidence="3" type="ORF">A1O1_00924</name>
</gene>
<feature type="transmembrane region" description="Helical" evidence="2">
    <location>
        <begin position="153"/>
        <end position="179"/>
    </location>
</feature>
<keyword evidence="4" id="KW-1185">Reference proteome</keyword>
<protein>
    <submittedName>
        <fullName evidence="3">Uncharacterized protein</fullName>
    </submittedName>
</protein>
<feature type="transmembrane region" description="Helical" evidence="2">
    <location>
        <begin position="185"/>
        <end position="206"/>
    </location>
</feature>
<dbReference type="GeneID" id="19155828"/>
<feature type="region of interest" description="Disordered" evidence="1">
    <location>
        <begin position="57"/>
        <end position="79"/>
    </location>
</feature>
<keyword evidence="2" id="KW-0812">Transmembrane</keyword>
<dbReference type="eggNOG" id="ENOG502SB6P">
    <property type="taxonomic scope" value="Eukaryota"/>
</dbReference>
<keyword evidence="2" id="KW-0472">Membrane</keyword>
<name>W9Z1G0_9EURO</name>
<sequence>MGTIPAVLIAEVRIAFQSCARQYASTRRTHFSTLRPLLKKSQPVTKADNLPIQVVHSQIQAQKKTQSSPTLPPNPQASKELIPVGEEQNAVDSGRKVEVPLKVIPKAEVAPNLTLSPRERLHIEQLTRRLPPRSEPKVYKTRFRIYTAGNGRIYMLTFLRFSTIIALCFVTAIVVPAHYLNGSPIWLVAGVWLAAFIPFVFVNWTLRPMVTEVFLRLPPSVQHSPKLAMEYAKSLPADSALDLRFMRASTLTDLVTLKIANTRPAKSSFRPVSFEWFGPLVERGGFLRRNPTQFYVRPESANGKAARDVTPGLWSKVYERLTGMESSVVSKWRR</sequence>
<dbReference type="RefSeq" id="XP_007720029.1">
    <property type="nucleotide sequence ID" value="XM_007721839.1"/>
</dbReference>
<dbReference type="EMBL" id="AMWN01000001">
    <property type="protein sequence ID" value="EXJ95800.1"/>
    <property type="molecule type" value="Genomic_DNA"/>
</dbReference>
<organism evidence="3 4">
    <name type="scientific">Capronia coronata CBS 617.96</name>
    <dbReference type="NCBI Taxonomy" id="1182541"/>
    <lineage>
        <taxon>Eukaryota</taxon>
        <taxon>Fungi</taxon>
        <taxon>Dikarya</taxon>
        <taxon>Ascomycota</taxon>
        <taxon>Pezizomycotina</taxon>
        <taxon>Eurotiomycetes</taxon>
        <taxon>Chaetothyriomycetidae</taxon>
        <taxon>Chaetothyriales</taxon>
        <taxon>Herpotrichiellaceae</taxon>
        <taxon>Capronia</taxon>
    </lineage>
</organism>
<evidence type="ECO:0000256" key="2">
    <source>
        <dbReference type="SAM" id="Phobius"/>
    </source>
</evidence>
<dbReference type="HOGENOM" id="CLU_071627_0_0_1"/>
<accession>W9Z1G0</accession>
<dbReference type="AlphaFoldDB" id="W9Z1G0"/>
<keyword evidence="2" id="KW-1133">Transmembrane helix</keyword>
<dbReference type="Proteomes" id="UP000019484">
    <property type="component" value="Unassembled WGS sequence"/>
</dbReference>
<evidence type="ECO:0000256" key="1">
    <source>
        <dbReference type="SAM" id="MobiDB-lite"/>
    </source>
</evidence>
<reference evidence="3 4" key="1">
    <citation type="submission" date="2013-03" db="EMBL/GenBank/DDBJ databases">
        <title>The Genome Sequence of Capronia coronata CBS 617.96.</title>
        <authorList>
            <consortium name="The Broad Institute Genomics Platform"/>
            <person name="Cuomo C."/>
            <person name="de Hoog S."/>
            <person name="Gorbushina A."/>
            <person name="Walker B."/>
            <person name="Young S.K."/>
            <person name="Zeng Q."/>
            <person name="Gargeya S."/>
            <person name="Fitzgerald M."/>
            <person name="Haas B."/>
            <person name="Abouelleil A."/>
            <person name="Allen A.W."/>
            <person name="Alvarado L."/>
            <person name="Arachchi H.M."/>
            <person name="Berlin A.M."/>
            <person name="Chapman S.B."/>
            <person name="Gainer-Dewar J."/>
            <person name="Goldberg J."/>
            <person name="Griggs A."/>
            <person name="Gujja S."/>
            <person name="Hansen M."/>
            <person name="Howarth C."/>
            <person name="Imamovic A."/>
            <person name="Ireland A."/>
            <person name="Larimer J."/>
            <person name="McCowan C."/>
            <person name="Murphy C."/>
            <person name="Pearson M."/>
            <person name="Poon T.W."/>
            <person name="Priest M."/>
            <person name="Roberts A."/>
            <person name="Saif S."/>
            <person name="Shea T."/>
            <person name="Sisk P."/>
            <person name="Sykes S."/>
            <person name="Wortman J."/>
            <person name="Nusbaum C."/>
            <person name="Birren B."/>
        </authorList>
    </citation>
    <scope>NUCLEOTIDE SEQUENCE [LARGE SCALE GENOMIC DNA]</scope>
    <source>
        <strain evidence="3 4">CBS 617.96</strain>
    </source>
</reference>
<proteinExistence type="predicted"/>